<feature type="region of interest" description="Disordered" evidence="2">
    <location>
        <begin position="91"/>
        <end position="116"/>
    </location>
</feature>
<keyword evidence="1" id="KW-0479">Metal-binding</keyword>
<gene>
    <name evidence="4" type="ORF">DY000_02048842</name>
</gene>
<organism evidence="4 5">
    <name type="scientific">Brassica cretica</name>
    <name type="common">Mustard</name>
    <dbReference type="NCBI Taxonomy" id="69181"/>
    <lineage>
        <taxon>Eukaryota</taxon>
        <taxon>Viridiplantae</taxon>
        <taxon>Streptophyta</taxon>
        <taxon>Embryophyta</taxon>
        <taxon>Tracheophyta</taxon>
        <taxon>Spermatophyta</taxon>
        <taxon>Magnoliopsida</taxon>
        <taxon>eudicotyledons</taxon>
        <taxon>Gunneridae</taxon>
        <taxon>Pentapetalae</taxon>
        <taxon>rosids</taxon>
        <taxon>malvids</taxon>
        <taxon>Brassicales</taxon>
        <taxon>Brassicaceae</taxon>
        <taxon>Brassiceae</taxon>
        <taxon>Brassica</taxon>
    </lineage>
</organism>
<comment type="caution">
    <text evidence="4">The sequence shown here is derived from an EMBL/GenBank/DDBJ whole genome shotgun (WGS) entry which is preliminary data.</text>
</comment>
<evidence type="ECO:0000259" key="3">
    <source>
        <dbReference type="PROSITE" id="PS50158"/>
    </source>
</evidence>
<keyword evidence="1" id="KW-0862">Zinc</keyword>
<feature type="compositionally biased region" description="Basic and acidic residues" evidence="2">
    <location>
        <begin position="56"/>
        <end position="71"/>
    </location>
</feature>
<feature type="region of interest" description="Disordered" evidence="2">
    <location>
        <begin position="51"/>
        <end position="71"/>
    </location>
</feature>
<dbReference type="InterPro" id="IPR036875">
    <property type="entry name" value="Znf_CCHC_sf"/>
</dbReference>
<keyword evidence="1" id="KW-0863">Zinc-finger</keyword>
<dbReference type="SUPFAM" id="SSF57756">
    <property type="entry name" value="Retrovirus zinc finger-like domains"/>
    <property type="match status" value="1"/>
</dbReference>
<dbReference type="EMBL" id="QGKV02000297">
    <property type="protein sequence ID" value="KAF3610548.1"/>
    <property type="molecule type" value="Genomic_DNA"/>
</dbReference>
<dbReference type="PROSITE" id="PS50158">
    <property type="entry name" value="ZF_CCHC"/>
    <property type="match status" value="1"/>
</dbReference>
<dbReference type="Proteomes" id="UP000266723">
    <property type="component" value="Unassembled WGS sequence"/>
</dbReference>
<name>A0ABQ7F5D5_BRACR</name>
<dbReference type="Gene3D" id="4.10.60.10">
    <property type="entry name" value="Zinc finger, CCHC-type"/>
    <property type="match status" value="1"/>
</dbReference>
<evidence type="ECO:0000313" key="4">
    <source>
        <dbReference type="EMBL" id="KAF3610548.1"/>
    </source>
</evidence>
<evidence type="ECO:0000256" key="1">
    <source>
        <dbReference type="PROSITE-ProRule" id="PRU00047"/>
    </source>
</evidence>
<protein>
    <recommendedName>
        <fullName evidence="3">CCHC-type domain-containing protein</fullName>
    </recommendedName>
</protein>
<proteinExistence type="predicted"/>
<dbReference type="InterPro" id="IPR001878">
    <property type="entry name" value="Znf_CCHC"/>
</dbReference>
<feature type="compositionally biased region" description="Low complexity" evidence="2">
    <location>
        <begin position="92"/>
        <end position="104"/>
    </location>
</feature>
<feature type="domain" description="CCHC-type" evidence="3">
    <location>
        <begin position="33"/>
        <end position="49"/>
    </location>
</feature>
<reference evidence="4 5" key="1">
    <citation type="journal article" date="2020" name="BMC Genomics">
        <title>Intraspecific diversification of the crop wild relative Brassica cretica Lam. using demographic model selection.</title>
        <authorList>
            <person name="Kioukis A."/>
            <person name="Michalopoulou V.A."/>
            <person name="Briers L."/>
            <person name="Pirintsos S."/>
            <person name="Studholme D.J."/>
            <person name="Pavlidis P."/>
            <person name="Sarris P.F."/>
        </authorList>
    </citation>
    <scope>NUCLEOTIDE SEQUENCE [LARGE SCALE GENOMIC DNA]</scope>
    <source>
        <strain evidence="5">cv. PFS-1207/04</strain>
    </source>
</reference>
<evidence type="ECO:0000313" key="5">
    <source>
        <dbReference type="Proteomes" id="UP000266723"/>
    </source>
</evidence>
<accession>A0ABQ7F5D5</accession>
<evidence type="ECO:0000256" key="2">
    <source>
        <dbReference type="SAM" id="MobiDB-lite"/>
    </source>
</evidence>
<sequence length="266" mass="29862">MLSRNLAEYLKQQRDIRDNGKRGGSRRPPSKLRCYECNGIGHVRLECPNLQRHDKKMNNKSDSDTDSDHGDNLKNFVAFTTLVSMKKSAAESVSSSVSSSVSVSTRGDDDVAGSENDAEGFDLAKKYETLNAQWLTMAEENSVLAKEKVKLVAQIGEALKHASEKEEEARQARVQLEETQKGMSMLNTGTDQLDHLLSIGKSSWCGLRPRCFKLLREKHQMKQTYGMRFHNPVCYCEDEGQVQRGGLNSGHRANHRGIRLMNTWSG</sequence>
<keyword evidence="5" id="KW-1185">Reference proteome</keyword>